<comment type="subunit">
    <text evidence="9">A connexon is composed of a hexamer of connexins.</text>
</comment>
<feature type="region of interest" description="Disordered" evidence="10">
    <location>
        <begin position="105"/>
        <end position="182"/>
    </location>
</feature>
<feature type="compositionally biased region" description="Basic and acidic residues" evidence="10">
    <location>
        <begin position="163"/>
        <end position="182"/>
    </location>
</feature>
<accession>A0ABP0GSI9</accession>
<comment type="caution">
    <text evidence="14">The sequence shown here is derived from an EMBL/GenBank/DDBJ whole genome shotgun (WGS) entry which is preliminary data.</text>
</comment>
<protein>
    <recommendedName>
        <fullName evidence="9">Gap junction protein</fullName>
    </recommendedName>
</protein>
<organism evidence="14 15">
    <name type="scientific">Clavelina lepadiformis</name>
    <name type="common">Light-bulb sea squirt</name>
    <name type="synonym">Ascidia lepadiformis</name>
    <dbReference type="NCBI Taxonomy" id="159417"/>
    <lineage>
        <taxon>Eukaryota</taxon>
        <taxon>Metazoa</taxon>
        <taxon>Chordata</taxon>
        <taxon>Tunicata</taxon>
        <taxon>Ascidiacea</taxon>
        <taxon>Aplousobranchia</taxon>
        <taxon>Clavelinidae</taxon>
        <taxon>Clavelina</taxon>
    </lineage>
</organism>
<feature type="transmembrane region" description="Helical" evidence="11">
    <location>
        <begin position="253"/>
        <end position="271"/>
    </location>
</feature>
<dbReference type="Proteomes" id="UP001642483">
    <property type="component" value="Unassembled WGS sequence"/>
</dbReference>
<keyword evidence="7 11" id="KW-1133">Transmembrane helix</keyword>
<dbReference type="Pfam" id="PF00029">
    <property type="entry name" value="Connexin"/>
    <property type="match status" value="1"/>
</dbReference>
<dbReference type="InterPro" id="IPR017990">
    <property type="entry name" value="Connexin_CS"/>
</dbReference>
<comment type="function">
    <text evidence="9">One gap junction consists of a cluster of closely packed pairs of transmembrane channels, the connexons, through which materials of low MW diffuse from one cell to a neighboring cell.</text>
</comment>
<feature type="domain" description="Connexin cysteine-rich" evidence="13">
    <location>
        <begin position="208"/>
        <end position="276"/>
    </location>
</feature>
<dbReference type="InterPro" id="IPR013092">
    <property type="entry name" value="Connexin_N"/>
</dbReference>
<dbReference type="PANTHER" id="PTHR11984:SF53">
    <property type="entry name" value="GAP JUNCTION PROTEIN"/>
    <property type="match status" value="1"/>
</dbReference>
<evidence type="ECO:0000259" key="13">
    <source>
        <dbReference type="SMART" id="SM01089"/>
    </source>
</evidence>
<keyword evidence="3" id="KW-1003">Cell membrane</keyword>
<dbReference type="InterPro" id="IPR019570">
    <property type="entry name" value="Connexin_CCC"/>
</dbReference>
<evidence type="ECO:0000256" key="6">
    <source>
        <dbReference type="ARBA" id="ARBA00022949"/>
    </source>
</evidence>
<evidence type="ECO:0000256" key="8">
    <source>
        <dbReference type="ARBA" id="ARBA00023136"/>
    </source>
</evidence>
<feature type="compositionally biased region" description="Basic and acidic residues" evidence="10">
    <location>
        <begin position="108"/>
        <end position="144"/>
    </location>
</feature>
<evidence type="ECO:0000256" key="1">
    <source>
        <dbReference type="ARBA" id="ARBA00004610"/>
    </source>
</evidence>
<dbReference type="PROSITE" id="PS00408">
    <property type="entry name" value="CONNEXINS_2"/>
    <property type="match status" value="1"/>
</dbReference>
<keyword evidence="15" id="KW-1185">Reference proteome</keyword>
<dbReference type="Gene3D" id="1.20.1440.80">
    <property type="entry name" value="Gap junction channel protein cysteine-rich domain"/>
    <property type="match status" value="1"/>
</dbReference>
<evidence type="ECO:0000256" key="5">
    <source>
        <dbReference type="ARBA" id="ARBA00022868"/>
    </source>
</evidence>
<feature type="domain" description="Connexin N-terminal" evidence="12">
    <location>
        <begin position="42"/>
        <end position="75"/>
    </location>
</feature>
<evidence type="ECO:0000256" key="9">
    <source>
        <dbReference type="RuleBase" id="RU000630"/>
    </source>
</evidence>
<evidence type="ECO:0000256" key="4">
    <source>
        <dbReference type="ARBA" id="ARBA00022692"/>
    </source>
</evidence>
<dbReference type="PRINTS" id="PR00206">
    <property type="entry name" value="CONNEXIN"/>
</dbReference>
<proteinExistence type="inferred from homology"/>
<dbReference type="EMBL" id="CAWYQH010000141">
    <property type="protein sequence ID" value="CAK8694510.1"/>
    <property type="molecule type" value="Genomic_DNA"/>
</dbReference>
<keyword evidence="6" id="KW-0965">Cell junction</keyword>
<evidence type="ECO:0000259" key="12">
    <source>
        <dbReference type="SMART" id="SM00037"/>
    </source>
</evidence>
<feature type="transmembrane region" description="Helical" evidence="11">
    <location>
        <begin position="195"/>
        <end position="221"/>
    </location>
</feature>
<reference evidence="14 15" key="1">
    <citation type="submission" date="2024-02" db="EMBL/GenBank/DDBJ databases">
        <authorList>
            <person name="Daric V."/>
            <person name="Darras S."/>
        </authorList>
    </citation>
    <scope>NUCLEOTIDE SEQUENCE [LARGE SCALE GENOMIC DNA]</scope>
</reference>
<keyword evidence="8 11" id="KW-0472">Membrane</keyword>
<gene>
    <name evidence="14" type="ORF">CVLEPA_LOCUS27877</name>
</gene>
<dbReference type="PANTHER" id="PTHR11984">
    <property type="entry name" value="CONNEXIN"/>
    <property type="match status" value="1"/>
</dbReference>
<feature type="transmembrane region" description="Helical" evidence="11">
    <location>
        <begin position="77"/>
        <end position="97"/>
    </location>
</feature>
<evidence type="ECO:0000313" key="14">
    <source>
        <dbReference type="EMBL" id="CAK8694510.1"/>
    </source>
</evidence>
<dbReference type="SMART" id="SM00037">
    <property type="entry name" value="CNX"/>
    <property type="match status" value="1"/>
</dbReference>
<feature type="transmembrane region" description="Helical" evidence="11">
    <location>
        <begin position="21"/>
        <end position="40"/>
    </location>
</feature>
<dbReference type="InterPro" id="IPR038359">
    <property type="entry name" value="Connexin_N_sf"/>
</dbReference>
<dbReference type="SMART" id="SM01089">
    <property type="entry name" value="Connexin_CCC"/>
    <property type="match status" value="1"/>
</dbReference>
<keyword evidence="5 9" id="KW-0303">Gap junction</keyword>
<comment type="subcellular location">
    <subcellularLocation>
        <location evidence="1">Cell junction</location>
        <location evidence="1">Gap junction</location>
    </subcellularLocation>
    <subcellularLocation>
        <location evidence="2 9">Cell membrane</location>
        <topology evidence="2 9">Multi-pass membrane protein</topology>
    </subcellularLocation>
</comment>
<evidence type="ECO:0000256" key="10">
    <source>
        <dbReference type="SAM" id="MobiDB-lite"/>
    </source>
</evidence>
<keyword evidence="4 9" id="KW-0812">Transmembrane</keyword>
<comment type="similarity">
    <text evidence="9">Belongs to the connexin family.</text>
</comment>
<evidence type="ECO:0000313" key="15">
    <source>
        <dbReference type="Proteomes" id="UP001642483"/>
    </source>
</evidence>
<sequence>MAWHIIEKLLEQVAEHSTLVGKFWVTFFFVLRFLMVISIADTVFGDEQGSFICNTLTPGCQNVCFNDFSPISLIRLWALQILCVSLPTVVFMVYTAHKMAKISQAKKLRQDENEKKKKQKEEARKIREEARRRAMQERKRRMEEGGPPDYSAVEEDAFLPADNAKEEKEDKSGKKDDDDKVVATKLDSDTPSRLMLAYVAQVVSRLTVEIGFMVVQFNIYVFKFWVPELFKCARWPCPNVVDCFVSRPKEKTIMLWVMFATGLVMIVLNVIELYHLGARKIWEAWKTRGQDITKEYKISSNMPHFGNHGRYGGGGGGGRYPRGYPQAVGIRVGYARSSLSGEGGNDYDGDRFI</sequence>
<evidence type="ECO:0000256" key="7">
    <source>
        <dbReference type="ARBA" id="ARBA00022989"/>
    </source>
</evidence>
<evidence type="ECO:0000256" key="3">
    <source>
        <dbReference type="ARBA" id="ARBA00022475"/>
    </source>
</evidence>
<evidence type="ECO:0000256" key="11">
    <source>
        <dbReference type="SAM" id="Phobius"/>
    </source>
</evidence>
<name>A0ABP0GSI9_CLALP</name>
<dbReference type="InterPro" id="IPR000500">
    <property type="entry name" value="Connexin"/>
</dbReference>
<evidence type="ECO:0000256" key="2">
    <source>
        <dbReference type="ARBA" id="ARBA00004651"/>
    </source>
</evidence>